<dbReference type="EMBL" id="BMAW01108688">
    <property type="protein sequence ID" value="GFT35257.1"/>
    <property type="molecule type" value="Genomic_DNA"/>
</dbReference>
<keyword evidence="2" id="KW-1185">Reference proteome</keyword>
<name>A0A8X6NU97_NEPPI</name>
<accession>A0A8X6NU97</accession>
<dbReference type="Proteomes" id="UP000887013">
    <property type="component" value="Unassembled WGS sequence"/>
</dbReference>
<protein>
    <submittedName>
        <fullName evidence="1">Uncharacterized protein</fullName>
    </submittedName>
</protein>
<gene>
    <name evidence="1" type="ORF">NPIL_461231</name>
</gene>
<comment type="caution">
    <text evidence="1">The sequence shown here is derived from an EMBL/GenBank/DDBJ whole genome shotgun (WGS) entry which is preliminary data.</text>
</comment>
<reference evidence="1" key="1">
    <citation type="submission" date="2020-08" db="EMBL/GenBank/DDBJ databases">
        <title>Multicomponent nature underlies the extraordinary mechanical properties of spider dragline silk.</title>
        <authorList>
            <person name="Kono N."/>
            <person name="Nakamura H."/>
            <person name="Mori M."/>
            <person name="Yoshida Y."/>
            <person name="Ohtoshi R."/>
            <person name="Malay A.D."/>
            <person name="Moran D.A.P."/>
            <person name="Tomita M."/>
            <person name="Numata K."/>
            <person name="Arakawa K."/>
        </authorList>
    </citation>
    <scope>NUCLEOTIDE SEQUENCE</scope>
</reference>
<sequence length="148" mass="16942">MTIEAEHLNFDQVFFGVHGIVHREFVSSGQNINQQHFGSIKNVFGRMCGEYALSSVDQVIGIFHHDLFHIRLWEPLFWMSSNAIQVHLKALFIYAQKWNAVYEAQQLVYKNFNRYSIPLCAQLLIIQGETVASGASVQHAERVGGYDQ</sequence>
<evidence type="ECO:0000313" key="1">
    <source>
        <dbReference type="EMBL" id="GFT35257.1"/>
    </source>
</evidence>
<organism evidence="1 2">
    <name type="scientific">Nephila pilipes</name>
    <name type="common">Giant wood spider</name>
    <name type="synonym">Nephila maculata</name>
    <dbReference type="NCBI Taxonomy" id="299642"/>
    <lineage>
        <taxon>Eukaryota</taxon>
        <taxon>Metazoa</taxon>
        <taxon>Ecdysozoa</taxon>
        <taxon>Arthropoda</taxon>
        <taxon>Chelicerata</taxon>
        <taxon>Arachnida</taxon>
        <taxon>Araneae</taxon>
        <taxon>Araneomorphae</taxon>
        <taxon>Entelegynae</taxon>
        <taxon>Araneoidea</taxon>
        <taxon>Nephilidae</taxon>
        <taxon>Nephila</taxon>
    </lineage>
</organism>
<evidence type="ECO:0000313" key="2">
    <source>
        <dbReference type="Proteomes" id="UP000887013"/>
    </source>
</evidence>
<dbReference type="AlphaFoldDB" id="A0A8X6NU97"/>
<proteinExistence type="predicted"/>